<organism evidence="2 3">
    <name type="scientific">Caenorhabditis nigoni</name>
    <dbReference type="NCBI Taxonomy" id="1611254"/>
    <lineage>
        <taxon>Eukaryota</taxon>
        <taxon>Metazoa</taxon>
        <taxon>Ecdysozoa</taxon>
        <taxon>Nematoda</taxon>
        <taxon>Chromadorea</taxon>
        <taxon>Rhabditida</taxon>
        <taxon>Rhabditina</taxon>
        <taxon>Rhabditomorpha</taxon>
        <taxon>Rhabditoidea</taxon>
        <taxon>Rhabditidae</taxon>
        <taxon>Peloderinae</taxon>
        <taxon>Caenorhabditis</taxon>
    </lineage>
</organism>
<sequence length="545" mass="59359">MNPNQNPHHNYPGGLPPGQNPNYPGGVNPNFPPQGMPPFGNYPMYQAGVPHPFGQMPPPQPQYPGGPGGADPRIPPDFMNVRIKPEPSWGDTGYGVGPSGSAGNVQGPPQGFGMAGGYPPGFGTRGMPIDLSGDTRPGMPGHYAPPPPPQQQQPGPSTSILAQHLSSAPLPPPPQPQQPPQQPSLSQLLQQQPTYPGVMGGAMGGAMHQAPGGGMVTASGRQVPNNSYEVAPPPLLINTKLEALQLSNIQQRQVMAAQQAYYEQHQQHIQQQQATRAAQLQAEQAAAQAAAQQHAAAAQQAPPTLHLAPPTQGFPPSASSAHSANSAMRQEAVSLFANQLSLPRDSPRHKETDLNKLTTGELCQYGRDLVNELNYKTSSLSLLLKRVMDRRPPVDGENPGEVAARCRQNLERMVQIRVIIEKRRPPEWKRLTGDDYIEMMLDDSELEKPMDEKRKEKRAELERKYPGIMSATQPNEGDVFYQGRWIPEALHQKYMKFEANKILLMNLANDLKNLAWKIDVTSPGHLKRVDQTKISKKRDDGGGNP</sequence>
<feature type="compositionally biased region" description="Low complexity" evidence="1">
    <location>
        <begin position="291"/>
        <end position="301"/>
    </location>
</feature>
<dbReference type="AlphaFoldDB" id="A0A2G5UM93"/>
<reference evidence="3" key="1">
    <citation type="submission" date="2017-10" db="EMBL/GenBank/DDBJ databases">
        <title>Rapid genome shrinkage in a self-fertile nematode reveals novel sperm competition proteins.</title>
        <authorList>
            <person name="Yin D."/>
            <person name="Schwarz E.M."/>
            <person name="Thomas C.G."/>
            <person name="Felde R.L."/>
            <person name="Korf I.F."/>
            <person name="Cutter A.D."/>
            <person name="Schartner C.M."/>
            <person name="Ralston E.J."/>
            <person name="Meyer B.J."/>
            <person name="Haag E.S."/>
        </authorList>
    </citation>
    <scope>NUCLEOTIDE SEQUENCE [LARGE SCALE GENOMIC DNA]</scope>
    <source>
        <strain evidence="3">JU1422</strain>
    </source>
</reference>
<comment type="caution">
    <text evidence="2">The sequence shown here is derived from an EMBL/GenBank/DDBJ whole genome shotgun (WGS) entry which is preliminary data.</text>
</comment>
<accession>A0A2G5UM93</accession>
<proteinExistence type="predicted"/>
<protein>
    <submittedName>
        <fullName evidence="2">Uncharacterized protein</fullName>
    </submittedName>
</protein>
<evidence type="ECO:0000313" key="3">
    <source>
        <dbReference type="Proteomes" id="UP000230233"/>
    </source>
</evidence>
<name>A0A2G5UM93_9PELO</name>
<evidence type="ECO:0000256" key="1">
    <source>
        <dbReference type="SAM" id="MobiDB-lite"/>
    </source>
</evidence>
<keyword evidence="3" id="KW-1185">Reference proteome</keyword>
<evidence type="ECO:0000313" key="2">
    <source>
        <dbReference type="EMBL" id="PIC40451.1"/>
    </source>
</evidence>
<dbReference type="STRING" id="1611254.A0A2G5UM93"/>
<dbReference type="OrthoDB" id="5791708at2759"/>
<feature type="compositionally biased region" description="Low complexity" evidence="1">
    <location>
        <begin position="183"/>
        <end position="193"/>
    </location>
</feature>
<feature type="compositionally biased region" description="Pro residues" evidence="1">
    <location>
        <begin position="55"/>
        <end position="64"/>
    </location>
</feature>
<feature type="compositionally biased region" description="Low complexity" evidence="1">
    <location>
        <begin position="152"/>
        <end position="168"/>
    </location>
</feature>
<dbReference type="Proteomes" id="UP000230233">
    <property type="component" value="Chromosome III"/>
</dbReference>
<feature type="region of interest" description="Disordered" evidence="1">
    <location>
        <begin position="89"/>
        <end position="225"/>
    </location>
</feature>
<feature type="region of interest" description="Disordered" evidence="1">
    <location>
        <begin position="1"/>
        <end position="73"/>
    </location>
</feature>
<feature type="compositionally biased region" description="Pro residues" evidence="1">
    <location>
        <begin position="169"/>
        <end position="182"/>
    </location>
</feature>
<feature type="region of interest" description="Disordered" evidence="1">
    <location>
        <begin position="291"/>
        <end position="329"/>
    </location>
</feature>
<feature type="compositionally biased region" description="Gly residues" evidence="1">
    <location>
        <begin position="113"/>
        <end position="124"/>
    </location>
</feature>
<feature type="compositionally biased region" description="Low complexity" evidence="1">
    <location>
        <begin position="317"/>
        <end position="327"/>
    </location>
</feature>
<gene>
    <name evidence="2" type="primary">Cni-mdt-30</name>
    <name evidence="2" type="synonym">Cnig_chr_III.g11790</name>
    <name evidence="2" type="ORF">B9Z55_011790</name>
</gene>
<dbReference type="EMBL" id="PDUG01000003">
    <property type="protein sequence ID" value="PIC40451.1"/>
    <property type="molecule type" value="Genomic_DNA"/>
</dbReference>